<organism evidence="2 3">
    <name type="scientific">Candidatus Abyssobacteria bacterium SURF_17</name>
    <dbReference type="NCBI Taxonomy" id="2093361"/>
    <lineage>
        <taxon>Bacteria</taxon>
        <taxon>Pseudomonadati</taxon>
        <taxon>Candidatus Hydrogenedentota</taxon>
        <taxon>Candidatus Abyssobacteria</taxon>
    </lineage>
</organism>
<dbReference type="InterPro" id="IPR029062">
    <property type="entry name" value="Class_I_gatase-like"/>
</dbReference>
<accession>A0A419F6U0</accession>
<sequence>MRFLIIDGHSSASRERLTAVGMTLASELHVRMLRRFEPTAAIDVIFPADSDVGIPSADDLEACAGIIWTGCDKSLADADDPDLERQLDLAQGILRAETPSWGTCWGLQIMAVAAGGEVQHNPNGREIGLARKIRLTPEGRSHPMYAGKREVFDAFASHCDIVTRVPSQALVLAGNEHTHVQAMAFRYGKGAFWGVQYHPDYNSREVARLMVTREKLLISEGFFSDGQDFETHIRHLESLAENPDNKSLRWQLGIDEDVFSLDIRQREFRNWLTEVVARRLRAS</sequence>
<dbReference type="Gene3D" id="3.40.50.880">
    <property type="match status" value="1"/>
</dbReference>
<dbReference type="PANTHER" id="PTHR42695">
    <property type="entry name" value="GLUTAMINE AMIDOTRANSFERASE YLR126C-RELATED"/>
    <property type="match status" value="1"/>
</dbReference>
<protein>
    <submittedName>
        <fullName evidence="2">Type 1 glutamine amidotransferase</fullName>
    </submittedName>
</protein>
<dbReference type="CDD" id="cd01741">
    <property type="entry name" value="GATase1_1"/>
    <property type="match status" value="1"/>
</dbReference>
<proteinExistence type="predicted"/>
<evidence type="ECO:0000313" key="2">
    <source>
        <dbReference type="EMBL" id="RJP74134.1"/>
    </source>
</evidence>
<dbReference type="Pfam" id="PF00117">
    <property type="entry name" value="GATase"/>
    <property type="match status" value="1"/>
</dbReference>
<dbReference type="EMBL" id="QZKI01000019">
    <property type="protein sequence ID" value="RJP74134.1"/>
    <property type="molecule type" value="Genomic_DNA"/>
</dbReference>
<evidence type="ECO:0000259" key="1">
    <source>
        <dbReference type="Pfam" id="PF00117"/>
    </source>
</evidence>
<keyword evidence="2" id="KW-0315">Glutamine amidotransferase</keyword>
<dbReference type="Proteomes" id="UP000285961">
    <property type="component" value="Unassembled WGS sequence"/>
</dbReference>
<dbReference type="PROSITE" id="PS51273">
    <property type="entry name" value="GATASE_TYPE_1"/>
    <property type="match status" value="1"/>
</dbReference>
<dbReference type="GO" id="GO:0016740">
    <property type="term" value="F:transferase activity"/>
    <property type="evidence" value="ECO:0007669"/>
    <property type="project" value="UniProtKB-KW"/>
</dbReference>
<gene>
    <name evidence="2" type="ORF">C4532_03050</name>
</gene>
<dbReference type="InterPro" id="IPR044992">
    <property type="entry name" value="ChyE-like"/>
</dbReference>
<reference evidence="2 3" key="1">
    <citation type="journal article" date="2017" name="ISME J.">
        <title>Energy and carbon metabolisms in a deep terrestrial subsurface fluid microbial community.</title>
        <authorList>
            <person name="Momper L."/>
            <person name="Jungbluth S.P."/>
            <person name="Lee M.D."/>
            <person name="Amend J.P."/>
        </authorList>
    </citation>
    <scope>NUCLEOTIDE SEQUENCE [LARGE SCALE GENOMIC DNA]</scope>
    <source>
        <strain evidence="2">SURF_17</strain>
    </source>
</reference>
<evidence type="ECO:0000313" key="3">
    <source>
        <dbReference type="Proteomes" id="UP000285961"/>
    </source>
</evidence>
<name>A0A419F6U0_9BACT</name>
<dbReference type="SUPFAM" id="SSF52317">
    <property type="entry name" value="Class I glutamine amidotransferase-like"/>
    <property type="match status" value="1"/>
</dbReference>
<comment type="caution">
    <text evidence="2">The sequence shown here is derived from an EMBL/GenBank/DDBJ whole genome shotgun (WGS) entry which is preliminary data.</text>
</comment>
<dbReference type="AlphaFoldDB" id="A0A419F6U0"/>
<dbReference type="PANTHER" id="PTHR42695:SF5">
    <property type="entry name" value="GLUTAMINE AMIDOTRANSFERASE YLR126C-RELATED"/>
    <property type="match status" value="1"/>
</dbReference>
<dbReference type="GO" id="GO:0005829">
    <property type="term" value="C:cytosol"/>
    <property type="evidence" value="ECO:0007669"/>
    <property type="project" value="TreeGrafter"/>
</dbReference>
<dbReference type="InterPro" id="IPR017926">
    <property type="entry name" value="GATASE"/>
</dbReference>
<keyword evidence="2" id="KW-0808">Transferase</keyword>
<feature type="domain" description="Glutamine amidotransferase" evidence="1">
    <location>
        <begin position="81"/>
        <end position="206"/>
    </location>
</feature>